<dbReference type="Pfam" id="PF19054">
    <property type="entry name" value="DUF5753"/>
    <property type="match status" value="1"/>
</dbReference>
<gene>
    <name evidence="2" type="ORF">SAMN04489713_114230</name>
</gene>
<dbReference type="STRING" id="1993.SAMN04489713_114230"/>
<dbReference type="Gene3D" id="1.10.260.40">
    <property type="entry name" value="lambda repressor-like DNA-binding domains"/>
    <property type="match status" value="1"/>
</dbReference>
<proteinExistence type="predicted"/>
<dbReference type="RefSeq" id="WP_021593404.1">
    <property type="nucleotide sequence ID" value="NZ_FOVH01000014.1"/>
</dbReference>
<organism evidence="2 3">
    <name type="scientific">Actinomadura madurae</name>
    <dbReference type="NCBI Taxonomy" id="1993"/>
    <lineage>
        <taxon>Bacteria</taxon>
        <taxon>Bacillati</taxon>
        <taxon>Actinomycetota</taxon>
        <taxon>Actinomycetes</taxon>
        <taxon>Streptosporangiales</taxon>
        <taxon>Thermomonosporaceae</taxon>
        <taxon>Actinomadura</taxon>
    </lineage>
</organism>
<dbReference type="Proteomes" id="UP000183413">
    <property type="component" value="Unassembled WGS sequence"/>
</dbReference>
<reference evidence="2 3" key="1">
    <citation type="submission" date="2016-10" db="EMBL/GenBank/DDBJ databases">
        <authorList>
            <person name="de Groot N.N."/>
        </authorList>
    </citation>
    <scope>NUCLEOTIDE SEQUENCE [LARGE SCALE GENOMIC DNA]</scope>
    <source>
        <strain evidence="2 3">DSM 43067</strain>
    </source>
</reference>
<evidence type="ECO:0000313" key="3">
    <source>
        <dbReference type="Proteomes" id="UP000183413"/>
    </source>
</evidence>
<dbReference type="Pfam" id="PF13560">
    <property type="entry name" value="HTH_31"/>
    <property type="match status" value="1"/>
</dbReference>
<dbReference type="EMBL" id="FOVH01000014">
    <property type="protein sequence ID" value="SFP48723.1"/>
    <property type="molecule type" value="Genomic_DNA"/>
</dbReference>
<keyword evidence="3" id="KW-1185">Reference proteome</keyword>
<dbReference type="CDD" id="cd00093">
    <property type="entry name" value="HTH_XRE"/>
    <property type="match status" value="1"/>
</dbReference>
<dbReference type="InParanoid" id="A0A1I5QR71"/>
<dbReference type="GO" id="GO:0003677">
    <property type="term" value="F:DNA binding"/>
    <property type="evidence" value="ECO:0007669"/>
    <property type="project" value="InterPro"/>
</dbReference>
<dbReference type="SUPFAM" id="SSF47413">
    <property type="entry name" value="lambda repressor-like DNA-binding domains"/>
    <property type="match status" value="1"/>
</dbReference>
<evidence type="ECO:0000259" key="1">
    <source>
        <dbReference type="SMART" id="SM00530"/>
    </source>
</evidence>
<dbReference type="SMART" id="SM00530">
    <property type="entry name" value="HTH_XRE"/>
    <property type="match status" value="1"/>
</dbReference>
<evidence type="ECO:0000313" key="2">
    <source>
        <dbReference type="EMBL" id="SFP48723.1"/>
    </source>
</evidence>
<name>A0A1I5QR71_9ACTN</name>
<feature type="domain" description="HTH cro/C1-type" evidence="1">
    <location>
        <begin position="19"/>
        <end position="74"/>
    </location>
</feature>
<protein>
    <submittedName>
        <fullName evidence="2">Helix-turn-helix domain-containing protein</fullName>
    </submittedName>
</protein>
<dbReference type="InterPro" id="IPR043917">
    <property type="entry name" value="DUF5753"/>
</dbReference>
<dbReference type="AlphaFoldDB" id="A0A1I5QR71"/>
<dbReference type="InterPro" id="IPR010982">
    <property type="entry name" value="Lambda_DNA-bd_dom_sf"/>
</dbReference>
<sequence length="270" mass="29436">MAPSRDTSPSAYQEVFVNELRARREASGLSRNKLAAALGCTPQWLAKVETFEKPPSEGLADDLDTYFELGGTFRRMWMKHQEARKRGLIPTGFRPLISAEKEAAQISIYEPVLITGLFQTEEYARLVFSKGPKQDKIDDLVAIRMERQAVLTSPKAPMVFLLIRESVLRDVPSEVRGGQCKRLLDLAGLSNVSIQVLPACACVFEATGFQILTFGGSTDVAYVEGAGGNGQMLSDATEVQKLAVLFNLARSEALSASGSAALIQSIMEDT</sequence>
<accession>A0A1I5QR71</accession>
<dbReference type="InterPro" id="IPR001387">
    <property type="entry name" value="Cro/C1-type_HTH"/>
</dbReference>